<organism evidence="6 7">
    <name type="scientific">Larsenimonas rhizosphaerae</name>
    <dbReference type="NCBI Taxonomy" id="2944682"/>
    <lineage>
        <taxon>Bacteria</taxon>
        <taxon>Pseudomonadati</taxon>
        <taxon>Pseudomonadota</taxon>
        <taxon>Gammaproteobacteria</taxon>
        <taxon>Oceanospirillales</taxon>
        <taxon>Halomonadaceae</taxon>
        <taxon>Larsenimonas</taxon>
    </lineage>
</organism>
<dbReference type="RefSeq" id="WP_250935567.1">
    <property type="nucleotide sequence ID" value="NZ_JAMLJK010000001.1"/>
</dbReference>
<dbReference type="InterPro" id="IPR023214">
    <property type="entry name" value="HAD_sf"/>
</dbReference>
<comment type="similarity">
    <text evidence="2">Belongs to the HAD-like hydrolase superfamily. CbbY/CbbZ/Gph/YieH family.</text>
</comment>
<keyword evidence="3" id="KW-0479">Metal-binding</keyword>
<keyword evidence="4" id="KW-0460">Magnesium</keyword>
<dbReference type="AlphaFoldDB" id="A0AA42CUL4"/>
<dbReference type="Pfam" id="PF13419">
    <property type="entry name" value="HAD_2"/>
    <property type="match status" value="1"/>
</dbReference>
<dbReference type="InterPro" id="IPR006439">
    <property type="entry name" value="HAD-SF_hydro_IA"/>
</dbReference>
<reference evidence="6" key="1">
    <citation type="submission" date="2022-11" db="EMBL/GenBank/DDBJ databases">
        <title>Larsenimonas rhizosphaerae sp. nov., isolated from a tidal mudflat.</title>
        <authorList>
            <person name="Lee S.D."/>
            <person name="Kim I.S."/>
        </authorList>
    </citation>
    <scope>NUCLEOTIDE SEQUENCE</scope>
    <source>
        <strain evidence="6">GH2-1</strain>
    </source>
</reference>
<dbReference type="InterPro" id="IPR036412">
    <property type="entry name" value="HAD-like_sf"/>
</dbReference>
<dbReference type="Proteomes" id="UP001165678">
    <property type="component" value="Unassembled WGS sequence"/>
</dbReference>
<keyword evidence="7" id="KW-1185">Reference proteome</keyword>
<evidence type="ECO:0000313" key="7">
    <source>
        <dbReference type="Proteomes" id="UP001165678"/>
    </source>
</evidence>
<dbReference type="GO" id="GO:0046872">
    <property type="term" value="F:metal ion binding"/>
    <property type="evidence" value="ECO:0007669"/>
    <property type="project" value="UniProtKB-KW"/>
</dbReference>
<evidence type="ECO:0000256" key="4">
    <source>
        <dbReference type="ARBA" id="ARBA00022842"/>
    </source>
</evidence>
<dbReference type="GO" id="GO:0003824">
    <property type="term" value="F:catalytic activity"/>
    <property type="evidence" value="ECO:0007669"/>
    <property type="project" value="UniProtKB-ARBA"/>
</dbReference>
<dbReference type="InterPro" id="IPR051600">
    <property type="entry name" value="Beta-PGM-like"/>
</dbReference>
<gene>
    <name evidence="6" type="ORF">OQ287_09585</name>
</gene>
<evidence type="ECO:0000256" key="1">
    <source>
        <dbReference type="ARBA" id="ARBA00001946"/>
    </source>
</evidence>
<protein>
    <submittedName>
        <fullName evidence="6">HAD family phosphatase</fullName>
    </submittedName>
</protein>
<evidence type="ECO:0000256" key="5">
    <source>
        <dbReference type="ARBA" id="ARBA00023277"/>
    </source>
</evidence>
<evidence type="ECO:0000313" key="6">
    <source>
        <dbReference type="EMBL" id="MCX2524494.1"/>
    </source>
</evidence>
<dbReference type="PANTHER" id="PTHR46193">
    <property type="entry name" value="6-PHOSPHOGLUCONATE PHOSPHATASE"/>
    <property type="match status" value="1"/>
</dbReference>
<accession>A0AA42CUL4</accession>
<dbReference type="InterPro" id="IPR041492">
    <property type="entry name" value="HAD_2"/>
</dbReference>
<comment type="cofactor">
    <cofactor evidence="1">
        <name>Mg(2+)</name>
        <dbReference type="ChEBI" id="CHEBI:18420"/>
    </cofactor>
</comment>
<dbReference type="SFLD" id="SFLDS00003">
    <property type="entry name" value="Haloacid_Dehalogenase"/>
    <property type="match status" value="1"/>
</dbReference>
<dbReference type="NCBIfam" id="TIGR01509">
    <property type="entry name" value="HAD-SF-IA-v3"/>
    <property type="match status" value="1"/>
</dbReference>
<dbReference type="Gene3D" id="3.40.50.1000">
    <property type="entry name" value="HAD superfamily/HAD-like"/>
    <property type="match status" value="1"/>
</dbReference>
<keyword evidence="5" id="KW-0119">Carbohydrate metabolism</keyword>
<dbReference type="InterPro" id="IPR023198">
    <property type="entry name" value="PGP-like_dom2"/>
</dbReference>
<dbReference type="EMBL" id="JAPIVE010000002">
    <property type="protein sequence ID" value="MCX2524494.1"/>
    <property type="molecule type" value="Genomic_DNA"/>
</dbReference>
<dbReference type="PRINTS" id="PR00413">
    <property type="entry name" value="HADHALOGNASE"/>
</dbReference>
<comment type="caution">
    <text evidence="6">The sequence shown here is derived from an EMBL/GenBank/DDBJ whole genome shotgun (WGS) entry which is preliminary data.</text>
</comment>
<dbReference type="Gene3D" id="1.10.150.240">
    <property type="entry name" value="Putative phosphatase, domain 2"/>
    <property type="match status" value="1"/>
</dbReference>
<evidence type="ECO:0000256" key="3">
    <source>
        <dbReference type="ARBA" id="ARBA00022723"/>
    </source>
</evidence>
<sequence length="221" mass="24409">MALKALLFDCDGTLVDSESVHRVVWNEVLAPFDVVISEEEYRRHYSGNPVNTSVEYLLECHPHIDERAEALIRRKTAETTARFAREPVPLMAGVHQAFAWAGEQQLRCALVTGSGHDEIAPILSQHDLHRHFECLVARQDVEHSKPHPASYLRALALLDIAPEQAIALEDTSHGVRSAVAAGVEVIAIPNAYSREHDFDGAVAVVDDLEAAIAWIQANRVS</sequence>
<dbReference type="SFLD" id="SFLDG01129">
    <property type="entry name" value="C1.5:_HAD__Beta-PGM__Phosphata"/>
    <property type="match status" value="1"/>
</dbReference>
<dbReference type="PANTHER" id="PTHR46193:SF18">
    <property type="entry name" value="HEXITOL PHOSPHATASE B"/>
    <property type="match status" value="1"/>
</dbReference>
<dbReference type="SUPFAM" id="SSF56784">
    <property type="entry name" value="HAD-like"/>
    <property type="match status" value="1"/>
</dbReference>
<proteinExistence type="inferred from homology"/>
<name>A0AA42CUL4_9GAMM</name>
<evidence type="ECO:0000256" key="2">
    <source>
        <dbReference type="ARBA" id="ARBA00006171"/>
    </source>
</evidence>